<feature type="transmembrane region" description="Helical" evidence="6">
    <location>
        <begin position="64"/>
        <end position="86"/>
    </location>
</feature>
<evidence type="ECO:0000259" key="7">
    <source>
        <dbReference type="Pfam" id="PF00892"/>
    </source>
</evidence>
<reference evidence="9" key="1">
    <citation type="journal article" date="2019" name="Int. J. Syst. Evol. Microbiol.">
        <title>The Global Catalogue of Microorganisms (GCM) 10K type strain sequencing project: providing services to taxonomists for standard genome sequencing and annotation.</title>
        <authorList>
            <consortium name="The Broad Institute Genomics Platform"/>
            <consortium name="The Broad Institute Genome Sequencing Center for Infectious Disease"/>
            <person name="Wu L."/>
            <person name="Ma J."/>
        </authorList>
    </citation>
    <scope>NUCLEOTIDE SEQUENCE [LARGE SCALE GENOMIC DNA]</scope>
    <source>
        <strain evidence="9">CCUG 59778</strain>
    </source>
</reference>
<evidence type="ECO:0000256" key="1">
    <source>
        <dbReference type="ARBA" id="ARBA00004127"/>
    </source>
</evidence>
<comment type="similarity">
    <text evidence="2">Belongs to the EamA transporter family.</text>
</comment>
<organism evidence="8 9">
    <name type="scientific">Chungangia koreensis</name>
    <dbReference type="NCBI Taxonomy" id="752657"/>
    <lineage>
        <taxon>Bacteria</taxon>
        <taxon>Bacillati</taxon>
        <taxon>Bacillota</taxon>
        <taxon>Bacilli</taxon>
        <taxon>Lactobacillales</taxon>
        <taxon>Chungangia</taxon>
    </lineage>
</organism>
<comment type="subcellular location">
    <subcellularLocation>
        <location evidence="1">Endomembrane system</location>
        <topology evidence="1">Multi-pass membrane protein</topology>
    </subcellularLocation>
</comment>
<protein>
    <submittedName>
        <fullName evidence="8">DMT family transporter</fullName>
    </submittedName>
</protein>
<keyword evidence="9" id="KW-1185">Reference proteome</keyword>
<dbReference type="PANTHER" id="PTHR32322:SF2">
    <property type="entry name" value="EAMA DOMAIN-CONTAINING PROTEIN"/>
    <property type="match status" value="1"/>
</dbReference>
<keyword evidence="4 6" id="KW-1133">Transmembrane helix</keyword>
<proteinExistence type="inferred from homology"/>
<feature type="transmembrane region" description="Helical" evidence="6">
    <location>
        <begin position="239"/>
        <end position="260"/>
    </location>
</feature>
<evidence type="ECO:0000256" key="3">
    <source>
        <dbReference type="ARBA" id="ARBA00022692"/>
    </source>
</evidence>
<keyword evidence="3 6" id="KW-0812">Transmembrane</keyword>
<feature type="transmembrane region" description="Helical" evidence="6">
    <location>
        <begin position="34"/>
        <end position="52"/>
    </location>
</feature>
<dbReference type="SUPFAM" id="SSF103481">
    <property type="entry name" value="Multidrug resistance efflux transporter EmrE"/>
    <property type="match status" value="2"/>
</dbReference>
<dbReference type="InterPro" id="IPR037185">
    <property type="entry name" value="EmrE-like"/>
</dbReference>
<feature type="transmembrane region" description="Helical" evidence="6">
    <location>
        <begin position="122"/>
        <end position="140"/>
    </location>
</feature>
<dbReference type="RefSeq" id="WP_378154682.1">
    <property type="nucleotide sequence ID" value="NZ_JBHSEC010000019.1"/>
</dbReference>
<name>A0ABV8X5Q8_9LACT</name>
<feature type="transmembrane region" description="Helical" evidence="6">
    <location>
        <begin position="266"/>
        <end position="284"/>
    </location>
</feature>
<sequence>MKPVLMLLLLSLLWGSSFLWIKGLLDVFDPPSIVFIRCIFGLLILLPLVLRMPGKFNWRPGWKFVGAVSLGAAIPWTILAMALQGIDTTVSGVLNATTPLFAVVFSVFVFKMKPVWSQMMSLGIGFVAVVILLVTSSGSSSGGFSFGHALLMLFVTVCYAMNSLLVGRNYKDVPSVVLGFWTMLVSMILNGVLSLIVQPGAILELADMSVLGPILVLGCLCSGLGYMIFYWITSNGGPLVALMVTFMAPFVTITLGVLILGEPLHWGIGVGLCLMVLSLVFMNLETIKARRLAGRGI</sequence>
<evidence type="ECO:0000256" key="4">
    <source>
        <dbReference type="ARBA" id="ARBA00022989"/>
    </source>
</evidence>
<comment type="caution">
    <text evidence="8">The sequence shown here is derived from an EMBL/GenBank/DDBJ whole genome shotgun (WGS) entry which is preliminary data.</text>
</comment>
<keyword evidence="5 6" id="KW-0472">Membrane</keyword>
<dbReference type="Pfam" id="PF00892">
    <property type="entry name" value="EamA"/>
    <property type="match status" value="2"/>
</dbReference>
<evidence type="ECO:0000256" key="5">
    <source>
        <dbReference type="ARBA" id="ARBA00023136"/>
    </source>
</evidence>
<feature type="transmembrane region" description="Helical" evidence="6">
    <location>
        <begin position="210"/>
        <end position="232"/>
    </location>
</feature>
<feature type="domain" description="EamA" evidence="7">
    <location>
        <begin position="149"/>
        <end position="283"/>
    </location>
</feature>
<dbReference type="PANTHER" id="PTHR32322">
    <property type="entry name" value="INNER MEMBRANE TRANSPORTER"/>
    <property type="match status" value="1"/>
</dbReference>
<feature type="domain" description="EamA" evidence="7">
    <location>
        <begin position="2"/>
        <end position="133"/>
    </location>
</feature>
<dbReference type="EMBL" id="JBHSEC010000019">
    <property type="protein sequence ID" value="MFC4410628.1"/>
    <property type="molecule type" value="Genomic_DNA"/>
</dbReference>
<feature type="transmembrane region" description="Helical" evidence="6">
    <location>
        <begin position="92"/>
        <end position="110"/>
    </location>
</feature>
<feature type="transmembrane region" description="Helical" evidence="6">
    <location>
        <begin position="178"/>
        <end position="198"/>
    </location>
</feature>
<accession>A0ABV8X5Q8</accession>
<evidence type="ECO:0000256" key="2">
    <source>
        <dbReference type="ARBA" id="ARBA00007362"/>
    </source>
</evidence>
<gene>
    <name evidence="8" type="ORF">ACFOZY_09410</name>
</gene>
<dbReference type="Proteomes" id="UP001595817">
    <property type="component" value="Unassembled WGS sequence"/>
</dbReference>
<dbReference type="InterPro" id="IPR050638">
    <property type="entry name" value="AA-Vitamin_Transporters"/>
</dbReference>
<feature type="transmembrane region" description="Helical" evidence="6">
    <location>
        <begin position="146"/>
        <end position="166"/>
    </location>
</feature>
<evidence type="ECO:0000313" key="9">
    <source>
        <dbReference type="Proteomes" id="UP001595817"/>
    </source>
</evidence>
<evidence type="ECO:0000256" key="6">
    <source>
        <dbReference type="SAM" id="Phobius"/>
    </source>
</evidence>
<dbReference type="InterPro" id="IPR000620">
    <property type="entry name" value="EamA_dom"/>
</dbReference>
<evidence type="ECO:0000313" key="8">
    <source>
        <dbReference type="EMBL" id="MFC4410628.1"/>
    </source>
</evidence>